<evidence type="ECO:0000313" key="1">
    <source>
        <dbReference type="EMBL" id="OVE85004.1"/>
    </source>
</evidence>
<protein>
    <submittedName>
        <fullName evidence="1">Uncharacterized protein</fullName>
    </submittedName>
</protein>
<accession>A0A202E9V9</accession>
<dbReference type="AlphaFoldDB" id="A0A202E9V9"/>
<name>A0A202E9V9_9EURY</name>
<sequence length="64" mass="7076">MNIIDGEKVECGRCEDVISLEDANVLGKANNRSYAKPLCDGCLKKVGVPKGYELERDVSYLIEN</sequence>
<dbReference type="Proteomes" id="UP000196084">
    <property type="component" value="Unassembled WGS sequence"/>
</dbReference>
<dbReference type="RefSeq" id="WP_054862675.1">
    <property type="nucleotide sequence ID" value="NZ_MWPH01000002.1"/>
</dbReference>
<comment type="caution">
    <text evidence="1">The sequence shown here is derived from an EMBL/GenBank/DDBJ whole genome shotgun (WGS) entry which is preliminary data.</text>
</comment>
<evidence type="ECO:0000313" key="2">
    <source>
        <dbReference type="Proteomes" id="UP000196084"/>
    </source>
</evidence>
<keyword evidence="2" id="KW-1185">Reference proteome</keyword>
<reference evidence="1 2" key="1">
    <citation type="submission" date="2017-02" db="EMBL/GenBank/DDBJ databases">
        <title>Natronthermophilus aegyptiacus gen. nov.,sp. nov., an aerobic, extremely halophilic alkalithermophilic archaeon isolated from the athalassohaline Wadi An Natrun, Egypt.</title>
        <authorList>
            <person name="Zhao B."/>
        </authorList>
    </citation>
    <scope>NUCLEOTIDE SEQUENCE [LARGE SCALE GENOMIC DNA]</scope>
    <source>
        <strain evidence="1 2">CGMCC 1.3597</strain>
    </source>
</reference>
<gene>
    <name evidence="1" type="ORF">B2G88_11655</name>
</gene>
<proteinExistence type="predicted"/>
<organism evidence="1 2">
    <name type="scientific">Natronolimnobius baerhuensis</name>
    <dbReference type="NCBI Taxonomy" id="253108"/>
    <lineage>
        <taxon>Archaea</taxon>
        <taxon>Methanobacteriati</taxon>
        <taxon>Methanobacteriota</taxon>
        <taxon>Stenosarchaea group</taxon>
        <taxon>Halobacteria</taxon>
        <taxon>Halobacteriales</taxon>
        <taxon>Natrialbaceae</taxon>
        <taxon>Natronolimnobius</taxon>
    </lineage>
</organism>
<dbReference type="OrthoDB" id="316398at2157"/>
<dbReference type="EMBL" id="MWPH01000002">
    <property type="protein sequence ID" value="OVE85004.1"/>
    <property type="molecule type" value="Genomic_DNA"/>
</dbReference>